<dbReference type="Gramene" id="KOM48200">
    <property type="protein sequence ID" value="KOM48200"/>
    <property type="gene ID" value="LR48_Vigan07g190400"/>
</dbReference>
<dbReference type="EMBL" id="CM003377">
    <property type="protein sequence ID" value="KOM48200.1"/>
    <property type="molecule type" value="Genomic_DNA"/>
</dbReference>
<dbReference type="Proteomes" id="UP000053144">
    <property type="component" value="Chromosome 7"/>
</dbReference>
<reference evidence="2" key="1">
    <citation type="journal article" date="2015" name="Proc. Natl. Acad. Sci. U.S.A.">
        <title>Genome sequencing of adzuki bean (Vigna angularis) provides insight into high starch and low fat accumulation and domestication.</title>
        <authorList>
            <person name="Yang K."/>
            <person name="Tian Z."/>
            <person name="Chen C."/>
            <person name="Luo L."/>
            <person name="Zhao B."/>
            <person name="Wang Z."/>
            <person name="Yu L."/>
            <person name="Li Y."/>
            <person name="Sun Y."/>
            <person name="Li W."/>
            <person name="Chen Y."/>
            <person name="Li Y."/>
            <person name="Zhang Y."/>
            <person name="Ai D."/>
            <person name="Zhao J."/>
            <person name="Shang C."/>
            <person name="Ma Y."/>
            <person name="Wu B."/>
            <person name="Wang M."/>
            <person name="Gao L."/>
            <person name="Sun D."/>
            <person name="Zhang P."/>
            <person name="Guo F."/>
            <person name="Wang W."/>
            <person name="Li Y."/>
            <person name="Wang J."/>
            <person name="Varshney R.K."/>
            <person name="Wang J."/>
            <person name="Ling H.Q."/>
            <person name="Wan P."/>
        </authorList>
    </citation>
    <scope>NUCLEOTIDE SEQUENCE</scope>
    <source>
        <strain evidence="2">cv. Jingnong 6</strain>
    </source>
</reference>
<evidence type="ECO:0008006" key="3">
    <source>
        <dbReference type="Google" id="ProtNLM"/>
    </source>
</evidence>
<evidence type="ECO:0000313" key="2">
    <source>
        <dbReference type="Proteomes" id="UP000053144"/>
    </source>
</evidence>
<name>A0A0L9UZB1_PHAAN</name>
<accession>A0A0L9UZB1</accession>
<gene>
    <name evidence="1" type="ORF">LR48_Vigan07g190400</name>
</gene>
<evidence type="ECO:0000313" key="1">
    <source>
        <dbReference type="EMBL" id="KOM48200.1"/>
    </source>
</evidence>
<proteinExistence type="predicted"/>
<protein>
    <recommendedName>
        <fullName evidence="3">Retrotransposon gag domain-containing protein</fullName>
    </recommendedName>
</protein>
<organism evidence="1 2">
    <name type="scientific">Phaseolus angularis</name>
    <name type="common">Azuki bean</name>
    <name type="synonym">Vigna angularis</name>
    <dbReference type="NCBI Taxonomy" id="3914"/>
    <lineage>
        <taxon>Eukaryota</taxon>
        <taxon>Viridiplantae</taxon>
        <taxon>Streptophyta</taxon>
        <taxon>Embryophyta</taxon>
        <taxon>Tracheophyta</taxon>
        <taxon>Spermatophyta</taxon>
        <taxon>Magnoliopsida</taxon>
        <taxon>eudicotyledons</taxon>
        <taxon>Gunneridae</taxon>
        <taxon>Pentapetalae</taxon>
        <taxon>rosids</taxon>
        <taxon>fabids</taxon>
        <taxon>Fabales</taxon>
        <taxon>Fabaceae</taxon>
        <taxon>Papilionoideae</taxon>
        <taxon>50 kb inversion clade</taxon>
        <taxon>NPAAA clade</taxon>
        <taxon>indigoferoid/millettioid clade</taxon>
        <taxon>Phaseoleae</taxon>
        <taxon>Vigna</taxon>
    </lineage>
</organism>
<sequence>MEMKKGPDFSRAKEIGVELAAPVPLPDTMLAGSDSRRRCAMAGFSVVSPGNMSNIDVKEYRFSATEYRDSPTKGGLKDEYRVIEVCEVEEDSLQGTFDPVRLHFANDAIIYKYFPAILKEAALEWWIDLPSYSIDCFNTLTKAFPT</sequence>
<dbReference type="AlphaFoldDB" id="A0A0L9UZB1"/>